<sequence>MHFPRKERWIRLNFTIIFSTQRKHSQRLIILAICDETLI</sequence>
<reference evidence="1" key="1">
    <citation type="submission" date="2014-11" db="EMBL/GenBank/DDBJ databases">
        <authorList>
            <person name="Amaro Gonzalez C."/>
        </authorList>
    </citation>
    <scope>NUCLEOTIDE SEQUENCE</scope>
</reference>
<dbReference type="EMBL" id="GBXM01061526">
    <property type="protein sequence ID" value="JAH47051.1"/>
    <property type="molecule type" value="Transcribed_RNA"/>
</dbReference>
<protein>
    <submittedName>
        <fullName evidence="1">Uncharacterized protein</fullName>
    </submittedName>
</protein>
<organism evidence="1">
    <name type="scientific">Anguilla anguilla</name>
    <name type="common">European freshwater eel</name>
    <name type="synonym">Muraena anguilla</name>
    <dbReference type="NCBI Taxonomy" id="7936"/>
    <lineage>
        <taxon>Eukaryota</taxon>
        <taxon>Metazoa</taxon>
        <taxon>Chordata</taxon>
        <taxon>Craniata</taxon>
        <taxon>Vertebrata</taxon>
        <taxon>Euteleostomi</taxon>
        <taxon>Actinopterygii</taxon>
        <taxon>Neopterygii</taxon>
        <taxon>Teleostei</taxon>
        <taxon>Anguilliformes</taxon>
        <taxon>Anguillidae</taxon>
        <taxon>Anguilla</taxon>
    </lineage>
</organism>
<proteinExistence type="predicted"/>
<name>A0A0E9T0F1_ANGAN</name>
<dbReference type="AlphaFoldDB" id="A0A0E9T0F1"/>
<evidence type="ECO:0000313" key="1">
    <source>
        <dbReference type="EMBL" id="JAH47051.1"/>
    </source>
</evidence>
<reference evidence="1" key="2">
    <citation type="journal article" date="2015" name="Fish Shellfish Immunol.">
        <title>Early steps in the European eel (Anguilla anguilla)-Vibrio vulnificus interaction in the gills: Role of the RtxA13 toxin.</title>
        <authorList>
            <person name="Callol A."/>
            <person name="Pajuelo D."/>
            <person name="Ebbesson L."/>
            <person name="Teles M."/>
            <person name="MacKenzie S."/>
            <person name="Amaro C."/>
        </authorList>
    </citation>
    <scope>NUCLEOTIDE SEQUENCE</scope>
</reference>
<accession>A0A0E9T0F1</accession>